<comment type="subcellular location">
    <subcellularLocation>
        <location evidence="1">Membrane</location>
    </subcellularLocation>
</comment>
<protein>
    <submittedName>
        <fullName evidence="4">Uncharacterized protein</fullName>
    </submittedName>
</protein>
<reference evidence="4 5" key="1">
    <citation type="submission" date="2019-07" db="EMBL/GenBank/DDBJ databases">
        <title>Genomics analysis of Aphanomyces spp. identifies a new class of oomycete effector associated with host adaptation.</title>
        <authorList>
            <person name="Gaulin E."/>
        </authorList>
    </citation>
    <scope>NUCLEOTIDE SEQUENCE [LARGE SCALE GENOMIC DNA]</scope>
    <source>
        <strain evidence="4 5">ATCC 201684</strain>
    </source>
</reference>
<dbReference type="EMBL" id="VJMJ01000079">
    <property type="protein sequence ID" value="KAF0738193.1"/>
    <property type="molecule type" value="Genomic_DNA"/>
</dbReference>
<name>A0A6G0XDA8_9STRA</name>
<dbReference type="VEuPathDB" id="FungiDB:AeMF1_011744"/>
<comment type="caution">
    <text evidence="4">The sequence shown here is derived from an EMBL/GenBank/DDBJ whole genome shotgun (WGS) entry which is preliminary data.</text>
</comment>
<dbReference type="SUPFAM" id="SSF103506">
    <property type="entry name" value="Mitochondrial carrier"/>
    <property type="match status" value="1"/>
</dbReference>
<proteinExistence type="predicted"/>
<keyword evidence="5" id="KW-1185">Reference proteome</keyword>
<keyword evidence="2" id="KW-0812">Transmembrane</keyword>
<sequence>MNVVKEDVEKDKSDLNSGVAGAIRSTLRSMFPGLTINRPIFRPPRVPIKDRAAVMHGVVEAAQDPPRTTATKEQSFFRRQVTQALSLLRSSVLGFLTWTTYDIASQVLSGRQEVSSVGSKMAISIAAGGTAGAIHGYLWGRSETFFSRYSSRYLACHAHGVMISHGCSHTAMFASYEGVKTYLIYDEQWDAPMSIVVAGAISGVVVDIVAHFAAPFEHYPMKVALKQLQHVKMPSVSEISKSAGATLLGWIAYESAKEQLEMEGRQF</sequence>
<evidence type="ECO:0000313" key="5">
    <source>
        <dbReference type="Proteomes" id="UP000481153"/>
    </source>
</evidence>
<dbReference type="AlphaFoldDB" id="A0A6G0XDA8"/>
<evidence type="ECO:0000256" key="3">
    <source>
        <dbReference type="ARBA" id="ARBA00023136"/>
    </source>
</evidence>
<keyword evidence="3" id="KW-0472">Membrane</keyword>
<dbReference type="InterPro" id="IPR023395">
    <property type="entry name" value="MCP_dom_sf"/>
</dbReference>
<gene>
    <name evidence="4" type="ORF">Ae201684_006169</name>
</gene>
<organism evidence="4 5">
    <name type="scientific">Aphanomyces euteiches</name>
    <dbReference type="NCBI Taxonomy" id="100861"/>
    <lineage>
        <taxon>Eukaryota</taxon>
        <taxon>Sar</taxon>
        <taxon>Stramenopiles</taxon>
        <taxon>Oomycota</taxon>
        <taxon>Saprolegniomycetes</taxon>
        <taxon>Saprolegniales</taxon>
        <taxon>Verrucalvaceae</taxon>
        <taxon>Aphanomyces</taxon>
    </lineage>
</organism>
<dbReference type="GO" id="GO:0016020">
    <property type="term" value="C:membrane"/>
    <property type="evidence" value="ECO:0007669"/>
    <property type="project" value="UniProtKB-SubCell"/>
</dbReference>
<evidence type="ECO:0000256" key="1">
    <source>
        <dbReference type="ARBA" id="ARBA00004370"/>
    </source>
</evidence>
<dbReference type="Proteomes" id="UP000481153">
    <property type="component" value="Unassembled WGS sequence"/>
</dbReference>
<evidence type="ECO:0000256" key="2">
    <source>
        <dbReference type="ARBA" id="ARBA00022692"/>
    </source>
</evidence>
<evidence type="ECO:0000313" key="4">
    <source>
        <dbReference type="EMBL" id="KAF0738193.1"/>
    </source>
</evidence>
<accession>A0A6G0XDA8</accession>